<keyword evidence="2" id="KW-1185">Reference proteome</keyword>
<evidence type="ECO:0000313" key="2">
    <source>
        <dbReference type="Proteomes" id="UP000237347"/>
    </source>
</evidence>
<dbReference type="Gene3D" id="3.30.200.20">
    <property type="entry name" value="Phosphorylase Kinase, domain 1"/>
    <property type="match status" value="1"/>
</dbReference>
<dbReference type="GO" id="GO:0016301">
    <property type="term" value="F:kinase activity"/>
    <property type="evidence" value="ECO:0007669"/>
    <property type="project" value="UniProtKB-KW"/>
</dbReference>
<dbReference type="EMBL" id="PKMF04000109">
    <property type="protein sequence ID" value="KAK7849705.1"/>
    <property type="molecule type" value="Genomic_DNA"/>
</dbReference>
<protein>
    <submittedName>
        <fullName evidence="1">G-type lectin s-receptor-like serine/threonine-protein kinase rks1</fullName>
    </submittedName>
</protein>
<accession>A0AAW0LEF8</accession>
<organism evidence="1 2">
    <name type="scientific">Quercus suber</name>
    <name type="common">Cork oak</name>
    <dbReference type="NCBI Taxonomy" id="58331"/>
    <lineage>
        <taxon>Eukaryota</taxon>
        <taxon>Viridiplantae</taxon>
        <taxon>Streptophyta</taxon>
        <taxon>Embryophyta</taxon>
        <taxon>Tracheophyta</taxon>
        <taxon>Spermatophyta</taxon>
        <taxon>Magnoliopsida</taxon>
        <taxon>eudicotyledons</taxon>
        <taxon>Gunneridae</taxon>
        <taxon>Pentapetalae</taxon>
        <taxon>rosids</taxon>
        <taxon>fabids</taxon>
        <taxon>Fagales</taxon>
        <taxon>Fagaceae</taxon>
        <taxon>Quercus</taxon>
    </lineage>
</organism>
<proteinExistence type="predicted"/>
<feature type="non-terminal residue" evidence="1">
    <location>
        <position position="1"/>
    </location>
</feature>
<dbReference type="AlphaFoldDB" id="A0AAW0LEF8"/>
<gene>
    <name evidence="1" type="primary">RKS1_2</name>
    <name evidence="1" type="ORF">CFP56_002442</name>
</gene>
<comment type="caution">
    <text evidence="1">The sequence shown here is derived from an EMBL/GenBank/DDBJ whole genome shotgun (WGS) entry which is preliminary data.</text>
</comment>
<evidence type="ECO:0000313" key="1">
    <source>
        <dbReference type="EMBL" id="KAK7849705.1"/>
    </source>
</evidence>
<reference evidence="1 2" key="1">
    <citation type="journal article" date="2018" name="Sci. Data">
        <title>The draft genome sequence of cork oak.</title>
        <authorList>
            <person name="Ramos A.M."/>
            <person name="Usie A."/>
            <person name="Barbosa P."/>
            <person name="Barros P.M."/>
            <person name="Capote T."/>
            <person name="Chaves I."/>
            <person name="Simoes F."/>
            <person name="Abreu I."/>
            <person name="Carrasquinho I."/>
            <person name="Faro C."/>
            <person name="Guimaraes J.B."/>
            <person name="Mendonca D."/>
            <person name="Nobrega F."/>
            <person name="Rodrigues L."/>
            <person name="Saibo N.J.M."/>
            <person name="Varela M.C."/>
            <person name="Egas C."/>
            <person name="Matos J."/>
            <person name="Miguel C.M."/>
            <person name="Oliveira M.M."/>
            <person name="Ricardo C.P."/>
            <person name="Goncalves S."/>
        </authorList>
    </citation>
    <scope>NUCLEOTIDE SEQUENCE [LARGE SCALE GENOMIC DNA]</scope>
    <source>
        <strain evidence="2">cv. HL8</strain>
    </source>
</reference>
<dbReference type="Proteomes" id="UP000237347">
    <property type="component" value="Unassembled WGS sequence"/>
</dbReference>
<name>A0AAW0LEF8_QUESU</name>
<sequence>GERQAKDEGHSDSSGCNCGRFWGAPDYLLHLQKDKLQSAIFLFLMYNMKLIMILAEKMENNVMIDQNIEGQSEDMEVPFFTLATIVIATKNFSSYNKLSEGGFGLLYKAWKLWKEGIPLELIDTCLEGSVIQLEILLASILVSYVCNNITTIDQICHVWL</sequence>